<sequence>MIIIVFVAVILFYILTLIQTSFLAHFPSFSVFPNLTIFAVLLINLLEKKQGYYGLLSSLIGGFFLDIFSGSMFVGFYMIIFLFLSLFIKFILKSNVQIAMF</sequence>
<feature type="transmembrane region" description="Helical" evidence="1">
    <location>
        <begin position="26"/>
        <end position="45"/>
    </location>
</feature>
<evidence type="ECO:0008006" key="4">
    <source>
        <dbReference type="Google" id="ProtNLM"/>
    </source>
</evidence>
<feature type="transmembrane region" description="Helical" evidence="1">
    <location>
        <begin position="74"/>
        <end position="92"/>
    </location>
</feature>
<dbReference type="EMBL" id="MHUC01000031">
    <property type="protein sequence ID" value="OHA70369.1"/>
    <property type="molecule type" value="Genomic_DNA"/>
</dbReference>
<keyword evidence="1" id="KW-1133">Transmembrane helix</keyword>
<dbReference type="AlphaFoldDB" id="A0A1G2RDB4"/>
<accession>A0A1G2RDB4</accession>
<feature type="transmembrane region" description="Helical" evidence="1">
    <location>
        <begin position="52"/>
        <end position="68"/>
    </location>
</feature>
<comment type="caution">
    <text evidence="2">The sequence shown here is derived from an EMBL/GenBank/DDBJ whole genome shotgun (WGS) entry which is preliminary data.</text>
</comment>
<evidence type="ECO:0000256" key="1">
    <source>
        <dbReference type="SAM" id="Phobius"/>
    </source>
</evidence>
<keyword evidence="1" id="KW-0472">Membrane</keyword>
<name>A0A1G2RDB4_9BACT</name>
<organism evidence="2 3">
    <name type="scientific">Candidatus Wildermuthbacteria bacterium RIFCSPHIGHO2_12_FULL_40_12</name>
    <dbReference type="NCBI Taxonomy" id="1802457"/>
    <lineage>
        <taxon>Bacteria</taxon>
        <taxon>Candidatus Wildermuthiibacteriota</taxon>
    </lineage>
</organism>
<gene>
    <name evidence="2" type="ORF">A3F15_02405</name>
</gene>
<keyword evidence="1" id="KW-0812">Transmembrane</keyword>
<evidence type="ECO:0000313" key="2">
    <source>
        <dbReference type="EMBL" id="OHA70369.1"/>
    </source>
</evidence>
<proteinExistence type="predicted"/>
<dbReference type="Proteomes" id="UP000177078">
    <property type="component" value="Unassembled WGS sequence"/>
</dbReference>
<dbReference type="STRING" id="1802457.A3F15_02405"/>
<evidence type="ECO:0000313" key="3">
    <source>
        <dbReference type="Proteomes" id="UP000177078"/>
    </source>
</evidence>
<protein>
    <recommendedName>
        <fullName evidence="4">Rod shape-determining protein MreD</fullName>
    </recommendedName>
</protein>
<reference evidence="2 3" key="1">
    <citation type="journal article" date="2016" name="Nat. Commun.">
        <title>Thousands of microbial genomes shed light on interconnected biogeochemical processes in an aquifer system.</title>
        <authorList>
            <person name="Anantharaman K."/>
            <person name="Brown C.T."/>
            <person name="Hug L.A."/>
            <person name="Sharon I."/>
            <person name="Castelle C.J."/>
            <person name="Probst A.J."/>
            <person name="Thomas B.C."/>
            <person name="Singh A."/>
            <person name="Wilkins M.J."/>
            <person name="Karaoz U."/>
            <person name="Brodie E.L."/>
            <person name="Williams K.H."/>
            <person name="Hubbard S.S."/>
            <person name="Banfield J.F."/>
        </authorList>
    </citation>
    <scope>NUCLEOTIDE SEQUENCE [LARGE SCALE GENOMIC DNA]</scope>
</reference>